<dbReference type="GO" id="GO:0007165">
    <property type="term" value="P:signal transduction"/>
    <property type="evidence" value="ECO:0000318"/>
    <property type="project" value="GO_Central"/>
</dbReference>
<dbReference type="GO" id="GO:0005634">
    <property type="term" value="C:nucleus"/>
    <property type="evidence" value="ECO:0000318"/>
    <property type="project" value="GO_Central"/>
</dbReference>
<keyword evidence="2" id="KW-1185">Reference proteome</keyword>
<dbReference type="GeneID" id="100101333"/>
<feature type="binding site" evidence="1">
    <location>
        <position position="214"/>
    </location>
    <ligand>
        <name>Zn(2+)</name>
        <dbReference type="ChEBI" id="CHEBI:29105"/>
    </ligand>
</feature>
<evidence type="ECO:0000313" key="2">
    <source>
        <dbReference type="Proteomes" id="UP000186698"/>
    </source>
</evidence>
<keyword evidence="1" id="KW-0862">Zinc</keyword>
<dbReference type="InterPro" id="IPR036703">
    <property type="entry name" value="MOB_kinase_act_sf"/>
</dbReference>
<dbReference type="GO" id="GO:0030295">
    <property type="term" value="F:protein kinase activator activity"/>
    <property type="evidence" value="ECO:0000318"/>
    <property type="project" value="GO_Central"/>
</dbReference>
<dbReference type="PaxDb" id="8355-A0A1L8FNQ8"/>
<dbReference type="AlphaFoldDB" id="A0A1L8FNQ8"/>
<reference evidence="3" key="1">
    <citation type="submission" date="2025-08" db="UniProtKB">
        <authorList>
            <consortium name="RefSeq"/>
        </authorList>
    </citation>
    <scope>IDENTIFICATION</scope>
    <source>
        <strain evidence="3">J_2021</strain>
        <tissue evidence="3">Erythrocytes</tissue>
    </source>
</reference>
<accession>A0A1L8FNQ8</accession>
<feature type="binding site" evidence="1">
    <location>
        <position position="130"/>
    </location>
    <ligand>
        <name>Zn(2+)</name>
        <dbReference type="ChEBI" id="CHEBI:29105"/>
    </ligand>
</feature>
<sequence>MCLLEILRAERTRMREDGCGEYKVLGFTEREPVSLLGSLDTMVFQAMGKLLGYKHRTKSINKDKKEKKGSIEPEKMYLEPRYTAARIVEADILMLVALPKGLNVDEWLASNASAFYNHVSLFYGAISEFCTISSCPTMKAWSVQYQWTDEKGRKKKCSAPQYADYAASIIQKLLTNEDLVPTKHCKEFPKSFRPSIQKTFRLLFHLLGHIYTCHYKMVVNLDMHPHLNTLYLHLLLFCAEFELLDSKEMALSEDLTTALIRSSPVPKTTGSHSRNT</sequence>
<dbReference type="Pfam" id="PF03637">
    <property type="entry name" value="Mob1_phocein"/>
    <property type="match status" value="1"/>
</dbReference>
<dbReference type="OMA" id="FPCCVNF"/>
<organism evidence="2 3">
    <name type="scientific">Xenopus laevis</name>
    <name type="common">African clawed frog</name>
    <dbReference type="NCBI Taxonomy" id="8355"/>
    <lineage>
        <taxon>Eukaryota</taxon>
        <taxon>Metazoa</taxon>
        <taxon>Chordata</taxon>
        <taxon>Craniata</taxon>
        <taxon>Vertebrata</taxon>
        <taxon>Euteleostomi</taxon>
        <taxon>Amphibia</taxon>
        <taxon>Batrachia</taxon>
        <taxon>Anura</taxon>
        <taxon>Pipoidea</taxon>
        <taxon>Pipidae</taxon>
        <taxon>Xenopodinae</taxon>
        <taxon>Xenopus</taxon>
        <taxon>Xenopus</taxon>
    </lineage>
</organism>
<dbReference type="STRING" id="8355.A0A1L8FNQ8"/>
<gene>
    <name evidence="3" type="primary">mob2.2.L</name>
    <name evidence="3" type="synonym">hcca2</name>
    <name evidence="3" type="synonym">p5a5</name>
</gene>
<dbReference type="Proteomes" id="UP000186698">
    <property type="component" value="Chromosome 7L"/>
</dbReference>
<evidence type="ECO:0000256" key="1">
    <source>
        <dbReference type="PIRSR" id="PIRSR605301-1"/>
    </source>
</evidence>
<dbReference type="PANTHER" id="PTHR22599">
    <property type="entry name" value="MPS ONE BINDER KINASE ACTIVATOR-LIKE MOB"/>
    <property type="match status" value="1"/>
</dbReference>
<dbReference type="OrthoDB" id="8170117at2759"/>
<dbReference type="SMART" id="SM01388">
    <property type="entry name" value="Mob1_phocein"/>
    <property type="match status" value="1"/>
</dbReference>
<feature type="binding site" evidence="1">
    <location>
        <position position="135"/>
    </location>
    <ligand>
        <name>Zn(2+)</name>
        <dbReference type="ChEBI" id="CHEBI:29105"/>
    </ligand>
</feature>
<dbReference type="InterPro" id="IPR005301">
    <property type="entry name" value="MOB_kinase_act_fam"/>
</dbReference>
<dbReference type="Gene3D" id="1.20.140.30">
    <property type="entry name" value="MOB kinase activator"/>
    <property type="match status" value="1"/>
</dbReference>
<dbReference type="RefSeq" id="XP_041424251.1">
    <property type="nucleotide sequence ID" value="XM_041568317.1"/>
</dbReference>
<keyword evidence="1" id="KW-0479">Metal-binding</keyword>
<protein>
    <submittedName>
        <fullName evidence="3">Uncharacterized protein LOC100101333 isoform X1</fullName>
    </submittedName>
</protein>
<dbReference type="SUPFAM" id="SSF101152">
    <property type="entry name" value="Mob1/phocein"/>
    <property type="match status" value="1"/>
</dbReference>
<name>A0A1L8FNQ8_XENLA</name>
<dbReference type="GO" id="GO:0005737">
    <property type="term" value="C:cytoplasm"/>
    <property type="evidence" value="ECO:0000318"/>
    <property type="project" value="GO_Central"/>
</dbReference>
<proteinExistence type="predicted"/>
<feature type="binding site" evidence="1">
    <location>
        <position position="209"/>
    </location>
    <ligand>
        <name>Zn(2+)</name>
        <dbReference type="ChEBI" id="CHEBI:29105"/>
    </ligand>
</feature>
<evidence type="ECO:0000313" key="3">
    <source>
        <dbReference type="RefSeq" id="XP_041424251.1"/>
    </source>
</evidence>
<dbReference type="CTD" id="100101333"/>